<proteinExistence type="predicted"/>
<evidence type="ECO:0000313" key="2">
    <source>
        <dbReference type="Proteomes" id="UP000075420"/>
    </source>
</evidence>
<comment type="caution">
    <text evidence="1">The sequence shown here is derived from an EMBL/GenBank/DDBJ whole genome shotgun (WGS) entry which is preliminary data.</text>
</comment>
<name>A0A150NYS1_SORCE</name>
<dbReference type="EMBL" id="JELY01003663">
    <property type="protein sequence ID" value="KYF47114.1"/>
    <property type="molecule type" value="Genomic_DNA"/>
</dbReference>
<protein>
    <submittedName>
        <fullName evidence="1">Uncharacterized protein</fullName>
    </submittedName>
</protein>
<reference evidence="1 2" key="1">
    <citation type="submission" date="2014-02" db="EMBL/GenBank/DDBJ databases">
        <title>The small core and large imbalanced accessory genome model reveals a collaborative survival strategy of Sorangium cellulosum strains in nature.</title>
        <authorList>
            <person name="Han K."/>
            <person name="Peng R."/>
            <person name="Blom J."/>
            <person name="Li Y.-Z."/>
        </authorList>
    </citation>
    <scope>NUCLEOTIDE SEQUENCE [LARGE SCALE GENOMIC DNA]</scope>
    <source>
        <strain evidence="1 2">So0157-25</strain>
    </source>
</reference>
<accession>A0A150NYS1</accession>
<dbReference type="Proteomes" id="UP000075420">
    <property type="component" value="Unassembled WGS sequence"/>
</dbReference>
<gene>
    <name evidence="1" type="ORF">BE08_23205</name>
</gene>
<organism evidence="1 2">
    <name type="scientific">Sorangium cellulosum</name>
    <name type="common">Polyangium cellulosum</name>
    <dbReference type="NCBI Taxonomy" id="56"/>
    <lineage>
        <taxon>Bacteria</taxon>
        <taxon>Pseudomonadati</taxon>
        <taxon>Myxococcota</taxon>
        <taxon>Polyangia</taxon>
        <taxon>Polyangiales</taxon>
        <taxon>Polyangiaceae</taxon>
        <taxon>Sorangium</taxon>
    </lineage>
</organism>
<evidence type="ECO:0000313" key="1">
    <source>
        <dbReference type="EMBL" id="KYF47114.1"/>
    </source>
</evidence>
<sequence length="69" mass="7620">MRLSQVVRELALASTAMRLSQVVRELALASTRARHPGADDQELRVRLTVRLYGHDGGRRLFGHVPADAA</sequence>
<dbReference type="AlphaFoldDB" id="A0A150NYS1"/>